<keyword evidence="2" id="KW-0813">Transport</keyword>
<dbReference type="InterPro" id="IPR003593">
    <property type="entry name" value="AAA+_ATPase"/>
</dbReference>
<dbReference type="InterPro" id="IPR017911">
    <property type="entry name" value="MacB-like_ATP-bd"/>
</dbReference>
<dbReference type="PROSITE" id="PS00211">
    <property type="entry name" value="ABC_TRANSPORTER_1"/>
    <property type="match status" value="1"/>
</dbReference>
<gene>
    <name evidence="6" type="ORF">ACFO4R_08440</name>
</gene>
<dbReference type="SMART" id="SM00382">
    <property type="entry name" value="AAA"/>
    <property type="match status" value="1"/>
</dbReference>
<evidence type="ECO:0000256" key="2">
    <source>
        <dbReference type="ARBA" id="ARBA00022448"/>
    </source>
</evidence>
<sequence>MPNNQKNLGEQRPIVIKVESLCKVYQMGDIEVNALRDIDLEIRQGEFVAIMGTSGSGKSTLMNILGCLDRATSGNYYLEGIDIRDKTDNELSEIRNRKVGFVFQSFNLIPRTSALKNVELPMVYAKVRARAREERAMDLLDKVGLAERYDHVPNELSGGQKQRVAIARALSNNPSIIFADEPTGALDTRSSEEIMDIFTQLNREGNTVIIVTHEPDIASFTDRIITFRDGRIISDVANARKEAADVN</sequence>
<dbReference type="InterPro" id="IPR027417">
    <property type="entry name" value="P-loop_NTPase"/>
</dbReference>
<dbReference type="PROSITE" id="PS50893">
    <property type="entry name" value="ABC_TRANSPORTER_2"/>
    <property type="match status" value="1"/>
</dbReference>
<evidence type="ECO:0000313" key="6">
    <source>
        <dbReference type="EMBL" id="MFC4805110.1"/>
    </source>
</evidence>
<dbReference type="EMBL" id="JBHSHL010000033">
    <property type="protein sequence ID" value="MFC4805110.1"/>
    <property type="molecule type" value="Genomic_DNA"/>
</dbReference>
<dbReference type="PANTHER" id="PTHR42798:SF6">
    <property type="entry name" value="CELL DIVISION ATP-BINDING PROTEIN FTSE"/>
    <property type="match status" value="1"/>
</dbReference>
<feature type="domain" description="ABC transporter" evidence="5">
    <location>
        <begin position="16"/>
        <end position="246"/>
    </location>
</feature>
<dbReference type="CDD" id="cd03255">
    <property type="entry name" value="ABC_MJ0796_LolCDE_FtsE"/>
    <property type="match status" value="1"/>
</dbReference>
<accession>A0ABV9QMU6</accession>
<comment type="caution">
    <text evidence="6">The sequence shown here is derived from an EMBL/GenBank/DDBJ whole genome shotgun (WGS) entry which is preliminary data.</text>
</comment>
<evidence type="ECO:0000256" key="1">
    <source>
        <dbReference type="ARBA" id="ARBA00005417"/>
    </source>
</evidence>
<keyword evidence="3" id="KW-0547">Nucleotide-binding</keyword>
<proteinExistence type="inferred from homology"/>
<organism evidence="6 7">
    <name type="scientific">Filifactor villosus</name>
    <dbReference type="NCBI Taxonomy" id="29374"/>
    <lineage>
        <taxon>Bacteria</taxon>
        <taxon>Bacillati</taxon>
        <taxon>Bacillota</taxon>
        <taxon>Clostridia</taxon>
        <taxon>Peptostreptococcales</taxon>
        <taxon>Filifactoraceae</taxon>
        <taxon>Filifactor</taxon>
    </lineage>
</organism>
<evidence type="ECO:0000256" key="4">
    <source>
        <dbReference type="ARBA" id="ARBA00022840"/>
    </source>
</evidence>
<keyword evidence="7" id="KW-1185">Reference proteome</keyword>
<comment type="similarity">
    <text evidence="1">Belongs to the ABC transporter superfamily.</text>
</comment>
<dbReference type="SUPFAM" id="SSF52540">
    <property type="entry name" value="P-loop containing nucleoside triphosphate hydrolases"/>
    <property type="match status" value="1"/>
</dbReference>
<dbReference type="RefSeq" id="WP_379788647.1">
    <property type="nucleotide sequence ID" value="NZ_JBHSHL010000033.1"/>
</dbReference>
<evidence type="ECO:0000256" key="3">
    <source>
        <dbReference type="ARBA" id="ARBA00022741"/>
    </source>
</evidence>
<dbReference type="PANTHER" id="PTHR42798">
    <property type="entry name" value="LIPOPROTEIN-RELEASING SYSTEM ATP-BINDING PROTEIN LOLD"/>
    <property type="match status" value="1"/>
</dbReference>
<protein>
    <submittedName>
        <fullName evidence="6">ABC transporter ATP-binding protein</fullName>
    </submittedName>
</protein>
<keyword evidence="4 6" id="KW-0067">ATP-binding</keyword>
<reference evidence="7" key="1">
    <citation type="journal article" date="2019" name="Int. J. Syst. Evol. Microbiol.">
        <title>The Global Catalogue of Microorganisms (GCM) 10K type strain sequencing project: providing services to taxonomists for standard genome sequencing and annotation.</title>
        <authorList>
            <consortium name="The Broad Institute Genomics Platform"/>
            <consortium name="The Broad Institute Genome Sequencing Center for Infectious Disease"/>
            <person name="Wu L."/>
            <person name="Ma J."/>
        </authorList>
    </citation>
    <scope>NUCLEOTIDE SEQUENCE [LARGE SCALE GENOMIC DNA]</scope>
    <source>
        <strain evidence="7">CCUG 46385</strain>
    </source>
</reference>
<dbReference type="Proteomes" id="UP001595916">
    <property type="component" value="Unassembled WGS sequence"/>
</dbReference>
<evidence type="ECO:0000313" key="7">
    <source>
        <dbReference type="Proteomes" id="UP001595916"/>
    </source>
</evidence>
<evidence type="ECO:0000259" key="5">
    <source>
        <dbReference type="PROSITE" id="PS50893"/>
    </source>
</evidence>
<dbReference type="Gene3D" id="3.40.50.300">
    <property type="entry name" value="P-loop containing nucleotide triphosphate hydrolases"/>
    <property type="match status" value="1"/>
</dbReference>
<dbReference type="Pfam" id="PF00005">
    <property type="entry name" value="ABC_tran"/>
    <property type="match status" value="1"/>
</dbReference>
<dbReference type="InterPro" id="IPR003439">
    <property type="entry name" value="ABC_transporter-like_ATP-bd"/>
</dbReference>
<dbReference type="InterPro" id="IPR017871">
    <property type="entry name" value="ABC_transporter-like_CS"/>
</dbReference>
<name>A0ABV9QMU6_9FIRM</name>
<dbReference type="GO" id="GO:0005524">
    <property type="term" value="F:ATP binding"/>
    <property type="evidence" value="ECO:0007669"/>
    <property type="project" value="UniProtKB-KW"/>
</dbReference>